<dbReference type="EMBL" id="BPLQ01014154">
    <property type="protein sequence ID" value="GIY77664.1"/>
    <property type="molecule type" value="Genomic_DNA"/>
</dbReference>
<proteinExistence type="predicted"/>
<organism evidence="1 2">
    <name type="scientific">Caerostris darwini</name>
    <dbReference type="NCBI Taxonomy" id="1538125"/>
    <lineage>
        <taxon>Eukaryota</taxon>
        <taxon>Metazoa</taxon>
        <taxon>Ecdysozoa</taxon>
        <taxon>Arthropoda</taxon>
        <taxon>Chelicerata</taxon>
        <taxon>Arachnida</taxon>
        <taxon>Araneae</taxon>
        <taxon>Araneomorphae</taxon>
        <taxon>Entelegynae</taxon>
        <taxon>Araneoidea</taxon>
        <taxon>Araneidae</taxon>
        <taxon>Caerostris</taxon>
    </lineage>
</organism>
<dbReference type="AlphaFoldDB" id="A0AAV4W628"/>
<gene>
    <name evidence="1" type="ORF">CDAR_416211</name>
</gene>
<evidence type="ECO:0000313" key="1">
    <source>
        <dbReference type="EMBL" id="GIY77664.1"/>
    </source>
</evidence>
<name>A0AAV4W628_9ARAC</name>
<accession>A0AAV4W628</accession>
<protein>
    <submittedName>
        <fullName evidence="1">Uncharacterized protein</fullName>
    </submittedName>
</protein>
<reference evidence="1 2" key="1">
    <citation type="submission" date="2021-06" db="EMBL/GenBank/DDBJ databases">
        <title>Caerostris darwini draft genome.</title>
        <authorList>
            <person name="Kono N."/>
            <person name="Arakawa K."/>
        </authorList>
    </citation>
    <scope>NUCLEOTIDE SEQUENCE [LARGE SCALE GENOMIC DNA]</scope>
</reference>
<sequence length="91" mass="10498">MCSTGEKKRDVHLSSRFNFLEHEVTDTKEEKKMFIGETIITVVWAADNIGRLKRCPIHRYHKSIKCINGRIDFVIASPFLTMSPMSKSEVL</sequence>
<evidence type="ECO:0000313" key="2">
    <source>
        <dbReference type="Proteomes" id="UP001054837"/>
    </source>
</evidence>
<comment type="caution">
    <text evidence="1">The sequence shown here is derived from an EMBL/GenBank/DDBJ whole genome shotgun (WGS) entry which is preliminary data.</text>
</comment>
<keyword evidence="2" id="KW-1185">Reference proteome</keyword>
<dbReference type="Proteomes" id="UP001054837">
    <property type="component" value="Unassembled WGS sequence"/>
</dbReference>